<dbReference type="PROSITE" id="PS51704">
    <property type="entry name" value="GP_PDE"/>
    <property type="match status" value="1"/>
</dbReference>
<dbReference type="Gene3D" id="3.20.20.190">
    <property type="entry name" value="Phosphatidylinositol (PI) phosphodiesterase"/>
    <property type="match status" value="1"/>
</dbReference>
<comment type="catalytic activity">
    <reaction evidence="1">
        <text>an N-(acyl)-sphingosylphosphoethanolamine = an N-(acyl)-sphingosyl-1,3-cyclic phosphate + ethanolamine</text>
        <dbReference type="Rhea" id="RHEA:60648"/>
        <dbReference type="ChEBI" id="CHEBI:57603"/>
        <dbReference type="ChEBI" id="CHEBI:143891"/>
        <dbReference type="ChEBI" id="CHEBI:143892"/>
    </reaction>
</comment>
<dbReference type="InterPro" id="IPR030395">
    <property type="entry name" value="GP_PDE_dom"/>
</dbReference>
<accession>A0A8S4C0L2</accession>
<dbReference type="PANTHER" id="PTHR46211">
    <property type="entry name" value="GLYCEROPHOSPHORYL DIESTER PHOSPHODIESTERASE"/>
    <property type="match status" value="1"/>
</dbReference>
<dbReference type="InterPro" id="IPR017946">
    <property type="entry name" value="PLC-like_Pdiesterase_TIM-brl"/>
</dbReference>
<dbReference type="AlphaFoldDB" id="A0A8S4C0L2"/>
<keyword evidence="9" id="KW-1185">Reference proteome</keyword>
<dbReference type="Pfam" id="PF03009">
    <property type="entry name" value="GDPD"/>
    <property type="match status" value="1"/>
</dbReference>
<dbReference type="GO" id="GO:0016829">
    <property type="term" value="F:lyase activity"/>
    <property type="evidence" value="ECO:0007669"/>
    <property type="project" value="UniProtKB-KW"/>
</dbReference>
<evidence type="ECO:0000256" key="3">
    <source>
        <dbReference type="ARBA" id="ARBA00022842"/>
    </source>
</evidence>
<comment type="caution">
    <text evidence="8">The sequence shown here is derived from an EMBL/GenBank/DDBJ whole genome shotgun (WGS) entry which is preliminary data.</text>
</comment>
<reference evidence="8" key="1">
    <citation type="submission" date="2021-06" db="EMBL/GenBank/DDBJ databases">
        <authorList>
            <person name="Nardi T."/>
            <person name="Nardi T."/>
        </authorList>
    </citation>
    <scope>NUCLEOTIDE SEQUENCE</scope>
</reference>
<keyword evidence="5" id="KW-0456">Lyase</keyword>
<dbReference type="PANTHER" id="PTHR46211:SF10">
    <property type="entry name" value="EXPORTED PROTEIN"/>
    <property type="match status" value="1"/>
</dbReference>
<feature type="domain" description="GP-PDE" evidence="7">
    <location>
        <begin position="26"/>
        <end position="292"/>
    </location>
</feature>
<evidence type="ECO:0000256" key="1">
    <source>
        <dbReference type="ARBA" id="ARBA00000110"/>
    </source>
</evidence>
<evidence type="ECO:0000259" key="7">
    <source>
        <dbReference type="PROSITE" id="PS51704"/>
    </source>
</evidence>
<gene>
    <name evidence="8" type="ORF">MHYMCMPASI_00668</name>
</gene>
<dbReference type="SUPFAM" id="SSF51695">
    <property type="entry name" value="PLC-like phosphodiesterases"/>
    <property type="match status" value="1"/>
</dbReference>
<evidence type="ECO:0000256" key="4">
    <source>
        <dbReference type="ARBA" id="ARBA00023157"/>
    </source>
</evidence>
<feature type="chain" id="PRO_5035799451" description="GP-PDE domain-containing protein" evidence="6">
    <location>
        <begin position="26"/>
        <end position="292"/>
    </location>
</feature>
<feature type="signal peptide" evidence="6">
    <location>
        <begin position="1"/>
        <end position="25"/>
    </location>
</feature>
<evidence type="ECO:0000256" key="5">
    <source>
        <dbReference type="ARBA" id="ARBA00023239"/>
    </source>
</evidence>
<protein>
    <recommendedName>
        <fullName evidence="7">GP-PDE domain-containing protein</fullName>
    </recommendedName>
</protein>
<evidence type="ECO:0000256" key="2">
    <source>
        <dbReference type="ARBA" id="ARBA00022723"/>
    </source>
</evidence>
<dbReference type="GO" id="GO:0008081">
    <property type="term" value="F:phosphoric diester hydrolase activity"/>
    <property type="evidence" value="ECO:0007669"/>
    <property type="project" value="InterPro"/>
</dbReference>
<dbReference type="GO" id="GO:0046872">
    <property type="term" value="F:metal ion binding"/>
    <property type="evidence" value="ECO:0007669"/>
    <property type="project" value="UniProtKB-KW"/>
</dbReference>
<keyword evidence="4" id="KW-1015">Disulfide bond</keyword>
<evidence type="ECO:0000313" key="8">
    <source>
        <dbReference type="EMBL" id="CAG7593169.1"/>
    </source>
</evidence>
<dbReference type="EMBL" id="CAJVAF010000295">
    <property type="protein sequence ID" value="CAG7593169.1"/>
    <property type="molecule type" value="Genomic_DNA"/>
</dbReference>
<dbReference type="Proteomes" id="UP000837675">
    <property type="component" value="Unassembled WGS sequence"/>
</dbReference>
<keyword evidence="3" id="KW-0460">Magnesium</keyword>
<keyword evidence="6" id="KW-0732">Signal</keyword>
<dbReference type="GO" id="GO:0006629">
    <property type="term" value="P:lipid metabolic process"/>
    <property type="evidence" value="ECO:0007669"/>
    <property type="project" value="InterPro"/>
</dbReference>
<name>A0A8S4C0L2_9ACAR</name>
<sequence>MKYWVQNSRLITFLFIILSSFNAEATKIFATAGGGGHFPENTMYAFEGSINGKVDGIEMDVQLTKDGVVVLYNSSDLSVHTNGKGAVKSFTYRELQRLDAAYYFDPQGNKSYPQRGLGHKIPTLDSILKKFSNTEAIIDFKSFPAKELVDATAKVVEDNKAWNRVIFHSIHHEHLKHLLDVYPTKAKIFEHRAKTLERLLRKRNEGICIAGDEKAQFVGFKAQIEMTVTTPSRIDINDNKIKFKLWDKEAVKCLSRGTKIFIFGVNNQEDYESAKFMGVYAVSSSIPLSLKR</sequence>
<organism evidence="8 9">
    <name type="scientific">Hyalomma marginatum</name>
    <dbReference type="NCBI Taxonomy" id="34627"/>
    <lineage>
        <taxon>Eukaryota</taxon>
        <taxon>Metazoa</taxon>
        <taxon>Ecdysozoa</taxon>
        <taxon>Arthropoda</taxon>
        <taxon>Chelicerata</taxon>
        <taxon>Arachnida</taxon>
        <taxon>Acari</taxon>
        <taxon>Parasitiformes</taxon>
        <taxon>Ixodida</taxon>
        <taxon>Ixodoidea</taxon>
        <taxon>Ixodidae</taxon>
        <taxon>Hyalomminae</taxon>
        <taxon>Hyalomma</taxon>
    </lineage>
</organism>
<proteinExistence type="predicted"/>
<evidence type="ECO:0000313" key="9">
    <source>
        <dbReference type="Proteomes" id="UP000837675"/>
    </source>
</evidence>
<evidence type="ECO:0000256" key="6">
    <source>
        <dbReference type="SAM" id="SignalP"/>
    </source>
</evidence>
<keyword evidence="2" id="KW-0479">Metal-binding</keyword>